<keyword evidence="4" id="KW-1185">Reference proteome</keyword>
<dbReference type="KEGG" id="rlc:K227x_06940"/>
<dbReference type="SUPFAM" id="SSF50998">
    <property type="entry name" value="Quinoprotein alcohol dehydrogenase-like"/>
    <property type="match status" value="1"/>
</dbReference>
<dbReference type="InterPro" id="IPR011047">
    <property type="entry name" value="Quinoprotein_ADH-like_sf"/>
</dbReference>
<feature type="region of interest" description="Disordered" evidence="1">
    <location>
        <begin position="229"/>
        <end position="250"/>
    </location>
</feature>
<dbReference type="Proteomes" id="UP000318538">
    <property type="component" value="Chromosome"/>
</dbReference>
<feature type="signal peptide" evidence="2">
    <location>
        <begin position="1"/>
        <end position="25"/>
    </location>
</feature>
<sequence length="857" mass="90180" precursor="true">MLKKELSTWALLLFASLLGSATTVAMSGCKPPEPITANTSTSVDDDADSNVTTSDSNVTTGGPSAAVEMPAAETAEVEKSAAKKAEPVPPAENVAEAKAAAIAEETAAKAEMAAAAAAAAKATEVAAAEAAAAEAKAAADKVAADKVAAEKAAAEKAAADKVAAVKAAAEKAKADKVAADAKAAAEKAKADKAAADKAAAEKAEMDKQAAADAKASEAESAVALVTSDVKEPGPPAEVQAAGGDWPQWGGTRERNNAPGVEGLPESWNIGKFDRRTGDWDNAKAENIRWYANLGSQTYGNPVVADGQVYVGTNNGAGHIQRYPSDVDLGCLLAFDEKNGDFLWQHSSEKLITGRVHDWPLQGICCAPLVEGDRLWFVTNRGEVRCLDTKGFHDGEDDGPVVGESANVAQIMNAGPGAEPHAQTLSELADGSLSNAAKSVLAEAGEALQGEAKVETVTEGKVWKATGNFGGTDRTITIKQIGPRIMFTKALGVSDKRDADVIWVFDMMGPEMGVSQHNMCACSVTSYGDLLFVNTSNGLDESHLNLPAPEAPSFICIDKNTGELLWSDASPGRNILHGQWSSPAIGVFEGVPQVLFAGGDGILYSFAATRGNDGKPELLWQFDCNPKTTVWKLGGEGTRNNLIATPVAYDGLVYIAVGQDPEHGEGEGHLWCIDPNKRGDVSPTLAMKLEDGKRVPIAHRRVQAVEPENGEVEVDNPNSAVVWHYSMFDSNGDEEIDFEEEMHRSIGTCAIKDNVLYIADFSGLVHCLDAKGTDDGKPIVHFTYDMLAQSWGSALIADGRVFIGDEDGDVSVFEFGAENNEPMEEINMGSSVYSTPVGANKTIYISTKDKLFAIGLPE</sequence>
<evidence type="ECO:0000313" key="4">
    <source>
        <dbReference type="Proteomes" id="UP000318538"/>
    </source>
</evidence>
<protein>
    <submittedName>
        <fullName evidence="3">Outer membrane biogenesis protein BamB</fullName>
    </submittedName>
</protein>
<feature type="region of interest" description="Disordered" evidence="1">
    <location>
        <begin position="32"/>
        <end position="91"/>
    </location>
</feature>
<accession>A0A517N5L0</accession>
<dbReference type="InterPro" id="IPR015943">
    <property type="entry name" value="WD40/YVTN_repeat-like_dom_sf"/>
</dbReference>
<reference evidence="3 4" key="1">
    <citation type="submission" date="2019-02" db="EMBL/GenBank/DDBJ databases">
        <title>Deep-cultivation of Planctomycetes and their phenomic and genomic characterization uncovers novel biology.</title>
        <authorList>
            <person name="Wiegand S."/>
            <person name="Jogler M."/>
            <person name="Boedeker C."/>
            <person name="Pinto D."/>
            <person name="Vollmers J."/>
            <person name="Rivas-Marin E."/>
            <person name="Kohn T."/>
            <person name="Peeters S.H."/>
            <person name="Heuer A."/>
            <person name="Rast P."/>
            <person name="Oberbeckmann S."/>
            <person name="Bunk B."/>
            <person name="Jeske O."/>
            <person name="Meyerdierks A."/>
            <person name="Storesund J.E."/>
            <person name="Kallscheuer N."/>
            <person name="Luecker S."/>
            <person name="Lage O.M."/>
            <person name="Pohl T."/>
            <person name="Merkel B.J."/>
            <person name="Hornburger P."/>
            <person name="Mueller R.-W."/>
            <person name="Bruemmer F."/>
            <person name="Labrenz M."/>
            <person name="Spormann A.M."/>
            <person name="Op den Camp H."/>
            <person name="Overmann J."/>
            <person name="Amann R."/>
            <person name="Jetten M.S.M."/>
            <person name="Mascher T."/>
            <person name="Medema M.H."/>
            <person name="Devos D.P."/>
            <person name="Kaster A.-K."/>
            <person name="Ovreas L."/>
            <person name="Rohde M."/>
            <person name="Galperin M.Y."/>
            <person name="Jogler C."/>
        </authorList>
    </citation>
    <scope>NUCLEOTIDE SEQUENCE [LARGE SCALE GENOMIC DNA]</scope>
    <source>
        <strain evidence="3 4">K22_7</strain>
    </source>
</reference>
<gene>
    <name evidence="3" type="ORF">K227x_06940</name>
</gene>
<feature type="compositionally biased region" description="Basic and acidic residues" evidence="1">
    <location>
        <begin position="76"/>
        <end position="86"/>
    </location>
</feature>
<dbReference type="PROSITE" id="PS51257">
    <property type="entry name" value="PROKAR_LIPOPROTEIN"/>
    <property type="match status" value="1"/>
</dbReference>
<keyword evidence="2" id="KW-0732">Signal</keyword>
<dbReference type="EMBL" id="CP036525">
    <property type="protein sequence ID" value="QDT02318.1"/>
    <property type="molecule type" value="Genomic_DNA"/>
</dbReference>
<dbReference type="InterPro" id="IPR018391">
    <property type="entry name" value="PQQ_b-propeller_rpt"/>
</dbReference>
<dbReference type="SMART" id="SM00564">
    <property type="entry name" value="PQQ"/>
    <property type="match status" value="3"/>
</dbReference>
<name>A0A517N5L0_9BACT</name>
<evidence type="ECO:0000256" key="1">
    <source>
        <dbReference type="SAM" id="MobiDB-lite"/>
    </source>
</evidence>
<evidence type="ECO:0000313" key="3">
    <source>
        <dbReference type="EMBL" id="QDT02318.1"/>
    </source>
</evidence>
<dbReference type="PANTHER" id="PTHR34512:SF30">
    <property type="entry name" value="OUTER MEMBRANE PROTEIN ASSEMBLY FACTOR BAMB"/>
    <property type="match status" value="1"/>
</dbReference>
<dbReference type="PANTHER" id="PTHR34512">
    <property type="entry name" value="CELL SURFACE PROTEIN"/>
    <property type="match status" value="1"/>
</dbReference>
<evidence type="ECO:0000256" key="2">
    <source>
        <dbReference type="SAM" id="SignalP"/>
    </source>
</evidence>
<organism evidence="3 4">
    <name type="scientific">Rubripirellula lacrimiformis</name>
    <dbReference type="NCBI Taxonomy" id="1930273"/>
    <lineage>
        <taxon>Bacteria</taxon>
        <taxon>Pseudomonadati</taxon>
        <taxon>Planctomycetota</taxon>
        <taxon>Planctomycetia</taxon>
        <taxon>Pirellulales</taxon>
        <taxon>Pirellulaceae</taxon>
        <taxon>Rubripirellula</taxon>
    </lineage>
</organism>
<feature type="chain" id="PRO_5021999670" evidence="2">
    <location>
        <begin position="26"/>
        <end position="857"/>
    </location>
</feature>
<feature type="compositionally biased region" description="Low complexity" evidence="1">
    <location>
        <begin position="49"/>
        <end position="62"/>
    </location>
</feature>
<proteinExistence type="predicted"/>
<dbReference type="Gene3D" id="2.130.10.10">
    <property type="entry name" value="YVTN repeat-like/Quinoprotein amine dehydrogenase"/>
    <property type="match status" value="3"/>
</dbReference>
<dbReference type="AlphaFoldDB" id="A0A517N5L0"/>